<reference evidence="1" key="2">
    <citation type="journal article" date="2015" name="Fish Shellfish Immunol.">
        <title>Early steps in the European eel (Anguilla anguilla)-Vibrio vulnificus interaction in the gills: Role of the RtxA13 toxin.</title>
        <authorList>
            <person name="Callol A."/>
            <person name="Pajuelo D."/>
            <person name="Ebbesson L."/>
            <person name="Teles M."/>
            <person name="MacKenzie S."/>
            <person name="Amaro C."/>
        </authorList>
    </citation>
    <scope>NUCLEOTIDE SEQUENCE</scope>
</reference>
<sequence length="27" mass="3078">MIHLLTIFQSKQPQLKGLESPTPHGYI</sequence>
<organism evidence="1">
    <name type="scientific">Anguilla anguilla</name>
    <name type="common">European freshwater eel</name>
    <name type="synonym">Muraena anguilla</name>
    <dbReference type="NCBI Taxonomy" id="7936"/>
    <lineage>
        <taxon>Eukaryota</taxon>
        <taxon>Metazoa</taxon>
        <taxon>Chordata</taxon>
        <taxon>Craniata</taxon>
        <taxon>Vertebrata</taxon>
        <taxon>Euteleostomi</taxon>
        <taxon>Actinopterygii</taxon>
        <taxon>Neopterygii</taxon>
        <taxon>Teleostei</taxon>
        <taxon>Anguilliformes</taxon>
        <taxon>Anguillidae</taxon>
        <taxon>Anguilla</taxon>
    </lineage>
</organism>
<protein>
    <submittedName>
        <fullName evidence="1">Uncharacterized protein</fullName>
    </submittedName>
</protein>
<evidence type="ECO:0000313" key="1">
    <source>
        <dbReference type="EMBL" id="JAH74447.1"/>
    </source>
</evidence>
<proteinExistence type="predicted"/>
<dbReference type="EMBL" id="GBXM01034130">
    <property type="protein sequence ID" value="JAH74447.1"/>
    <property type="molecule type" value="Transcribed_RNA"/>
</dbReference>
<dbReference type="AlphaFoldDB" id="A0A0E9V8T6"/>
<accession>A0A0E9V8T6</accession>
<reference evidence="1" key="1">
    <citation type="submission" date="2014-11" db="EMBL/GenBank/DDBJ databases">
        <authorList>
            <person name="Amaro Gonzalez C."/>
        </authorList>
    </citation>
    <scope>NUCLEOTIDE SEQUENCE</scope>
</reference>
<name>A0A0E9V8T6_ANGAN</name>